<dbReference type="OrthoDB" id="5974330at2759"/>
<keyword evidence="3" id="KW-0804">Transcription</keyword>
<dbReference type="GO" id="GO:0005634">
    <property type="term" value="C:nucleus"/>
    <property type="evidence" value="ECO:0007669"/>
    <property type="project" value="TreeGrafter"/>
</dbReference>
<evidence type="ECO:0000256" key="2">
    <source>
        <dbReference type="ARBA" id="ARBA00023125"/>
    </source>
</evidence>
<feature type="region of interest" description="Disordered" evidence="5">
    <location>
        <begin position="77"/>
        <end position="114"/>
    </location>
</feature>
<evidence type="ECO:0000256" key="5">
    <source>
        <dbReference type="SAM" id="MobiDB-lite"/>
    </source>
</evidence>
<keyword evidence="8" id="KW-1185">Reference proteome</keyword>
<dbReference type="InterPro" id="IPR046347">
    <property type="entry name" value="bZIP_sf"/>
</dbReference>
<dbReference type="PANTHER" id="PTHR10129:SF48">
    <property type="entry name" value="MAF-S, ISOFORM B"/>
    <property type="match status" value="1"/>
</dbReference>
<dbReference type="SUPFAM" id="SSF47454">
    <property type="entry name" value="A DNA-binding domain in eukaryotic transcription factors"/>
    <property type="match status" value="1"/>
</dbReference>
<dbReference type="Pfam" id="PF03131">
    <property type="entry name" value="bZIP_Maf"/>
    <property type="match status" value="1"/>
</dbReference>
<keyword evidence="1" id="KW-0805">Transcription regulation</keyword>
<keyword evidence="2" id="KW-0238">DNA-binding</keyword>
<comment type="caution">
    <text evidence="7">The sequence shown here is derived from an EMBL/GenBank/DDBJ whole genome shotgun (WGS) entry which is preliminary data.</text>
</comment>
<dbReference type="SMART" id="SM00338">
    <property type="entry name" value="BRLZ"/>
    <property type="match status" value="1"/>
</dbReference>
<gene>
    <name evidence="7" type="primary">Mafg</name>
    <name evidence="7" type="ORF">GWK47_041009</name>
</gene>
<organism evidence="7 8">
    <name type="scientific">Chionoecetes opilio</name>
    <name type="common">Atlantic snow crab</name>
    <name type="synonym">Cancer opilio</name>
    <dbReference type="NCBI Taxonomy" id="41210"/>
    <lineage>
        <taxon>Eukaryota</taxon>
        <taxon>Metazoa</taxon>
        <taxon>Ecdysozoa</taxon>
        <taxon>Arthropoda</taxon>
        <taxon>Crustacea</taxon>
        <taxon>Multicrustacea</taxon>
        <taxon>Malacostraca</taxon>
        <taxon>Eumalacostraca</taxon>
        <taxon>Eucarida</taxon>
        <taxon>Decapoda</taxon>
        <taxon>Pleocyemata</taxon>
        <taxon>Brachyura</taxon>
        <taxon>Eubrachyura</taxon>
        <taxon>Majoidea</taxon>
        <taxon>Majidae</taxon>
        <taxon>Chionoecetes</taxon>
    </lineage>
</organism>
<protein>
    <submittedName>
        <fullName evidence="7">Transcription factor MafG</fullName>
    </submittedName>
</protein>
<feature type="compositionally biased region" description="Polar residues" evidence="5">
    <location>
        <begin position="77"/>
        <end position="86"/>
    </location>
</feature>
<dbReference type="InterPro" id="IPR004826">
    <property type="entry name" value="bZIP_Maf"/>
</dbReference>
<dbReference type="InterPro" id="IPR024874">
    <property type="entry name" value="Transcription_factor_Maf_fam"/>
</dbReference>
<dbReference type="EMBL" id="JACEEZ010007178">
    <property type="protein sequence ID" value="KAG0724237.1"/>
    <property type="molecule type" value="Genomic_DNA"/>
</dbReference>
<proteinExistence type="predicted"/>
<evidence type="ECO:0000256" key="4">
    <source>
        <dbReference type="SAM" id="Coils"/>
    </source>
</evidence>
<dbReference type="Proteomes" id="UP000770661">
    <property type="component" value="Unassembled WGS sequence"/>
</dbReference>
<dbReference type="AlphaFoldDB" id="A0A8J4YBS3"/>
<reference evidence="7" key="1">
    <citation type="submission" date="2020-07" db="EMBL/GenBank/DDBJ databases">
        <title>The High-quality genome of the commercially important snow crab, Chionoecetes opilio.</title>
        <authorList>
            <person name="Jeong J.-H."/>
            <person name="Ryu S."/>
        </authorList>
    </citation>
    <scope>NUCLEOTIDE SEQUENCE</scope>
    <source>
        <strain evidence="7">MADBK_172401_WGS</strain>
        <tissue evidence="7">Digestive gland</tissue>
    </source>
</reference>
<evidence type="ECO:0000313" key="7">
    <source>
        <dbReference type="EMBL" id="KAG0724237.1"/>
    </source>
</evidence>
<dbReference type="SUPFAM" id="SSF57959">
    <property type="entry name" value="Leucine zipper domain"/>
    <property type="match status" value="1"/>
</dbReference>
<dbReference type="GO" id="GO:0000981">
    <property type="term" value="F:DNA-binding transcription factor activity, RNA polymerase II-specific"/>
    <property type="evidence" value="ECO:0007669"/>
    <property type="project" value="TreeGrafter"/>
</dbReference>
<dbReference type="PANTHER" id="PTHR10129">
    <property type="entry name" value="TRANSCRIPTION FACTOR MAF"/>
    <property type="match status" value="1"/>
</dbReference>
<feature type="domain" description="BZIP" evidence="6">
    <location>
        <begin position="226"/>
        <end position="297"/>
    </location>
</feature>
<name>A0A8J4YBS3_CHIOP</name>
<dbReference type="InterPro" id="IPR008917">
    <property type="entry name" value="TF_DNA-bd_sf"/>
</dbReference>
<feature type="compositionally biased region" description="Low complexity" evidence="5">
    <location>
        <begin position="308"/>
        <end position="331"/>
    </location>
</feature>
<dbReference type="InterPro" id="IPR004827">
    <property type="entry name" value="bZIP"/>
</dbReference>
<accession>A0A8J4YBS3</accession>
<evidence type="ECO:0000256" key="1">
    <source>
        <dbReference type="ARBA" id="ARBA00023015"/>
    </source>
</evidence>
<evidence type="ECO:0000259" key="6">
    <source>
        <dbReference type="SMART" id="SM00338"/>
    </source>
</evidence>
<feature type="coiled-coil region" evidence="4">
    <location>
        <begin position="274"/>
        <end position="301"/>
    </location>
</feature>
<evidence type="ECO:0000256" key="3">
    <source>
        <dbReference type="ARBA" id="ARBA00023163"/>
    </source>
</evidence>
<dbReference type="Gene3D" id="1.20.5.170">
    <property type="match status" value="1"/>
</dbReference>
<feature type="region of interest" description="Disordered" evidence="5">
    <location>
        <begin position="303"/>
        <end position="337"/>
    </location>
</feature>
<dbReference type="GO" id="GO:0000978">
    <property type="term" value="F:RNA polymerase II cis-regulatory region sequence-specific DNA binding"/>
    <property type="evidence" value="ECO:0007669"/>
    <property type="project" value="TreeGrafter"/>
</dbReference>
<feature type="compositionally biased region" description="Pro residues" evidence="5">
    <location>
        <begin position="87"/>
        <end position="96"/>
    </location>
</feature>
<sequence length="403" mass="45181">MSDESLGNDYMADFMLEPLEDMMNAKEHKDLHAMGMGRVPSHMMPPHMATNMTPGAWMGHHPYHHTGGLTAASVPTPQIKQQSQVPTTPPDTPPGASPSNGPLSASPPFQGMQQHPAMDDLCYYSRYAIHEPLDLRPGPPCAGDQMEQQAWMLERKCTWDMNAQQRHPLTPLGNGKGLNDPDSPCHMVLPIIPQQPGPLYITDDELVSLSVRELNRKLHNMSKDHQTKFKQRRRTLKNRGYAQSCRTKRQNYKMDLENKLKLTENELYHYGQQINKHKATIDFLRHENESLKRDLANATRDLDTCRRPQQQQQQPPKQPTQQQPTQHAKSSSSRRSRVTVAFLGRGAKPGMLDEALLNNKHAGGRLHLAGCDFSLGQVARALEPFPAPTQPLPHTLATIIGAA</sequence>
<keyword evidence="4" id="KW-0175">Coiled coil</keyword>
<evidence type="ECO:0000313" key="8">
    <source>
        <dbReference type="Proteomes" id="UP000770661"/>
    </source>
</evidence>